<dbReference type="SMART" id="SM00471">
    <property type="entry name" value="HDc"/>
    <property type="match status" value="1"/>
</dbReference>
<reference evidence="14" key="1">
    <citation type="submission" date="2020-01" db="EMBL/GenBank/DDBJ databases">
        <authorList>
            <person name="Meier V. D."/>
            <person name="Meier V D."/>
        </authorList>
    </citation>
    <scope>NUCLEOTIDE SEQUENCE</scope>
    <source>
        <strain evidence="14">HLG_WM_MAG_08</strain>
    </source>
</reference>
<evidence type="ECO:0000256" key="9">
    <source>
        <dbReference type="ARBA" id="ARBA00022840"/>
    </source>
</evidence>
<dbReference type="EC" id="3.1.4.-" evidence="12"/>
<comment type="domain">
    <text evidence="12">Comprises two domains: an N-terminal domain containing the nucleotidyltransferase activity and a C-terminal HD domain associated with both phosphodiesterase and phosphatase activities.</text>
</comment>
<dbReference type="InterPro" id="IPR012006">
    <property type="entry name" value="CCA_bact"/>
</dbReference>
<comment type="miscellaneous">
    <text evidence="12">A single active site specifically recognizes both ATP and CTP and is responsible for their addition.</text>
</comment>
<dbReference type="PANTHER" id="PTHR47545:SF1">
    <property type="entry name" value="MULTIFUNCTIONAL CCA PROTEIN"/>
    <property type="match status" value="1"/>
</dbReference>
<comment type="cofactor">
    <cofactor evidence="12">
        <name>Ni(2+)</name>
        <dbReference type="ChEBI" id="CHEBI:49786"/>
    </cofactor>
    <text evidence="12">Nickel for phosphatase activity.</text>
</comment>
<evidence type="ECO:0000256" key="1">
    <source>
        <dbReference type="ARBA" id="ARBA00022596"/>
    </source>
</evidence>
<dbReference type="EC" id="3.1.3.-" evidence="12"/>
<dbReference type="GO" id="GO:0000287">
    <property type="term" value="F:magnesium ion binding"/>
    <property type="evidence" value="ECO:0007669"/>
    <property type="project" value="UniProtKB-UniRule"/>
</dbReference>
<comment type="cofactor">
    <cofactor evidence="12">
        <name>Mg(2+)</name>
        <dbReference type="ChEBI" id="CHEBI:18420"/>
    </cofactor>
    <text evidence="12">Magnesium is required for nucleotidyltransferase activity.</text>
</comment>
<dbReference type="CDD" id="cd00077">
    <property type="entry name" value="HDc"/>
    <property type="match status" value="1"/>
</dbReference>
<comment type="catalytic activity">
    <reaction evidence="12">
        <text>a tRNA precursor + 2 CTP + ATP = a tRNA with a 3' CCA end + 3 diphosphate</text>
        <dbReference type="Rhea" id="RHEA:14433"/>
        <dbReference type="Rhea" id="RHEA-COMP:10465"/>
        <dbReference type="Rhea" id="RHEA-COMP:10468"/>
        <dbReference type="ChEBI" id="CHEBI:30616"/>
        <dbReference type="ChEBI" id="CHEBI:33019"/>
        <dbReference type="ChEBI" id="CHEBI:37563"/>
        <dbReference type="ChEBI" id="CHEBI:74896"/>
        <dbReference type="ChEBI" id="CHEBI:83071"/>
        <dbReference type="EC" id="2.7.7.72"/>
    </reaction>
</comment>
<dbReference type="GO" id="GO:0042245">
    <property type="term" value="P:RNA repair"/>
    <property type="evidence" value="ECO:0007669"/>
    <property type="project" value="UniProtKB-KW"/>
</dbReference>
<feature type="binding site" evidence="12">
    <location>
        <position position="99"/>
    </location>
    <ligand>
        <name>ATP</name>
        <dbReference type="ChEBI" id="CHEBI:30616"/>
    </ligand>
</feature>
<keyword evidence="10 12" id="KW-0460">Magnesium</keyword>
<feature type="binding site" evidence="12">
    <location>
        <position position="31"/>
    </location>
    <ligand>
        <name>Mg(2+)</name>
        <dbReference type="ChEBI" id="CHEBI:18420"/>
    </ligand>
</feature>
<feature type="binding site" evidence="12">
    <location>
        <position position="16"/>
    </location>
    <ligand>
        <name>ATP</name>
        <dbReference type="ChEBI" id="CHEBI:30616"/>
    </ligand>
</feature>
<dbReference type="GO" id="GO:0016791">
    <property type="term" value="F:phosphatase activity"/>
    <property type="evidence" value="ECO:0007669"/>
    <property type="project" value="UniProtKB-UniRule"/>
</dbReference>
<organism evidence="14">
    <name type="scientific">uncultured Thiotrichaceae bacterium</name>
    <dbReference type="NCBI Taxonomy" id="298394"/>
    <lineage>
        <taxon>Bacteria</taxon>
        <taxon>Pseudomonadati</taxon>
        <taxon>Pseudomonadota</taxon>
        <taxon>Gammaproteobacteria</taxon>
        <taxon>Thiotrichales</taxon>
        <taxon>Thiotrichaceae</taxon>
        <taxon>environmental samples</taxon>
    </lineage>
</organism>
<feature type="binding site" evidence="12">
    <location>
        <position position="19"/>
    </location>
    <ligand>
        <name>CTP</name>
        <dbReference type="ChEBI" id="CHEBI:37563"/>
    </ligand>
</feature>
<dbReference type="GO" id="GO:0005524">
    <property type="term" value="F:ATP binding"/>
    <property type="evidence" value="ECO:0007669"/>
    <property type="project" value="UniProtKB-UniRule"/>
</dbReference>
<dbReference type="Pfam" id="PF12627">
    <property type="entry name" value="PolyA_pol_RNAbd"/>
    <property type="match status" value="1"/>
</dbReference>
<comment type="catalytic activity">
    <reaction evidence="12">
        <text>a tRNA with a 3' CCA end + 2 CTP + ATP = a tRNA with a 3' CCACCA end + 3 diphosphate</text>
        <dbReference type="Rhea" id="RHEA:76235"/>
        <dbReference type="Rhea" id="RHEA-COMP:10468"/>
        <dbReference type="Rhea" id="RHEA-COMP:18655"/>
        <dbReference type="ChEBI" id="CHEBI:30616"/>
        <dbReference type="ChEBI" id="CHEBI:33019"/>
        <dbReference type="ChEBI" id="CHEBI:37563"/>
        <dbReference type="ChEBI" id="CHEBI:83071"/>
        <dbReference type="ChEBI" id="CHEBI:195187"/>
    </reaction>
</comment>
<evidence type="ECO:0000256" key="5">
    <source>
        <dbReference type="ARBA" id="ARBA00022723"/>
    </source>
</evidence>
<feature type="binding site" evidence="12">
    <location>
        <position position="16"/>
    </location>
    <ligand>
        <name>CTP</name>
        <dbReference type="ChEBI" id="CHEBI:37563"/>
    </ligand>
</feature>
<dbReference type="Pfam" id="PF01743">
    <property type="entry name" value="PolyA_pol"/>
    <property type="match status" value="1"/>
</dbReference>
<feature type="binding site" evidence="12">
    <location>
        <position position="99"/>
    </location>
    <ligand>
        <name>CTP</name>
        <dbReference type="ChEBI" id="CHEBI:37563"/>
    </ligand>
</feature>
<keyword evidence="5 12" id="KW-0479">Metal-binding</keyword>
<feature type="binding site" evidence="12">
    <location>
        <position position="148"/>
    </location>
    <ligand>
        <name>CTP</name>
        <dbReference type="ChEBI" id="CHEBI:37563"/>
    </ligand>
</feature>
<dbReference type="InterPro" id="IPR032828">
    <property type="entry name" value="PolyA_RNA-bd"/>
</dbReference>
<comment type="function">
    <text evidence="12">Catalyzes the addition and repair of the essential 3'-terminal CCA sequence in tRNAs without using a nucleic acid template. Adds these three nucleotides in the order of C, C, and A to the tRNA nucleotide-73, using CTP and ATP as substrates and producing inorganic pyrophosphate. tRNA 3'-terminal CCA addition is required both for tRNA processing and repair. Also involved in tRNA surveillance by mediating tandem CCA addition to generate a CCACCA at the 3' terminus of unstable tRNAs. While stable tRNAs receive only 3'-terminal CCA, unstable tRNAs are marked with CCACCA and rapidly degraded.</text>
</comment>
<feature type="binding site" evidence="12">
    <location>
        <position position="145"/>
    </location>
    <ligand>
        <name>CTP</name>
        <dbReference type="ChEBI" id="CHEBI:37563"/>
    </ligand>
</feature>
<comment type="subunit">
    <text evidence="12">Monomer. Can also form homodimers and oligomers.</text>
</comment>
<dbReference type="AlphaFoldDB" id="A0A6S6TCA6"/>
<feature type="domain" description="HD" evidence="13">
    <location>
        <begin position="236"/>
        <end position="337"/>
    </location>
</feature>
<evidence type="ECO:0000256" key="10">
    <source>
        <dbReference type="ARBA" id="ARBA00022842"/>
    </source>
</evidence>
<feature type="binding site" evidence="12">
    <location>
        <position position="148"/>
    </location>
    <ligand>
        <name>ATP</name>
        <dbReference type="ChEBI" id="CHEBI:30616"/>
    </ligand>
</feature>
<dbReference type="InterPro" id="IPR050124">
    <property type="entry name" value="tRNA_CCA-adding_enzyme"/>
</dbReference>
<keyword evidence="2 12" id="KW-0808">Transferase</keyword>
<keyword evidence="12" id="KW-0511">Multifunctional enzyme</keyword>
<evidence type="ECO:0000259" key="13">
    <source>
        <dbReference type="PROSITE" id="PS51831"/>
    </source>
</evidence>
<dbReference type="InterPro" id="IPR002646">
    <property type="entry name" value="PolA_pol_head_dom"/>
</dbReference>
<keyword evidence="11 12" id="KW-0694">RNA-binding</keyword>
<dbReference type="SUPFAM" id="SSF81301">
    <property type="entry name" value="Nucleotidyltransferase"/>
    <property type="match status" value="1"/>
</dbReference>
<keyword evidence="8 12" id="KW-0378">Hydrolase</keyword>
<sequence length="420" mass="47957">MTNIKSDNINTYLVGGAVRDKLLGLAIKDRDWVVTGASPEQMLEQNFRAVGKDFPVFLHPETHEEYALARTERKTAAGYHGFQFHTAPDVTLKEDLLRRDLTINALAEDSNGQIIDYYGGKKDLEQRLLRHVSPAFSEDPVRILRVARFAARFAPFGFTIATETMQLMRDMVNNGEVNALVAERVWQETSRALSEKTPSRYIGILRECGALKVLFPEIDCLFGVPQVEKYHPEIDTGIHTLMTLEQAAVLSDEGCVRLAALLHDLGKGTTPEDELPQHIAHEERGVPLVKALCERYRVPNHDRQLAEISARQHLRIHRSLELRPNTLVKLLEKVDAFRRPERFEQLLIVCQADAQGRTGLENKPYPQADFLRTMLRSCQQIEVQSIVQQGFKGTQIREEIYRARIRAVKNQKQQWEAQYI</sequence>
<dbReference type="CDD" id="cd05398">
    <property type="entry name" value="NT_ClassII-CCAase"/>
    <property type="match status" value="1"/>
</dbReference>
<dbReference type="HAMAP" id="MF_01261">
    <property type="entry name" value="CCA_bact_type1"/>
    <property type="match status" value="1"/>
</dbReference>
<accession>A0A6S6TCA6</accession>
<dbReference type="NCBIfam" id="NF008137">
    <property type="entry name" value="PRK10885.1"/>
    <property type="match status" value="1"/>
</dbReference>
<keyword evidence="7 12" id="KW-0692">RNA repair</keyword>
<keyword evidence="3 12" id="KW-0819">tRNA processing</keyword>
<evidence type="ECO:0000256" key="4">
    <source>
        <dbReference type="ARBA" id="ARBA00022695"/>
    </source>
</evidence>
<dbReference type="Gene3D" id="3.30.460.10">
    <property type="entry name" value="Beta Polymerase, domain 2"/>
    <property type="match status" value="1"/>
</dbReference>
<evidence type="ECO:0000256" key="12">
    <source>
        <dbReference type="HAMAP-Rule" id="MF_01261"/>
    </source>
</evidence>
<dbReference type="GO" id="GO:0004810">
    <property type="term" value="F:CCA tRNA nucleotidyltransferase activity"/>
    <property type="evidence" value="ECO:0007669"/>
    <property type="project" value="UniProtKB-UniRule"/>
</dbReference>
<name>A0A6S6TCA6_9GAMM</name>
<dbReference type="InterPro" id="IPR006674">
    <property type="entry name" value="HD_domain"/>
</dbReference>
<dbReference type="GO" id="GO:0000049">
    <property type="term" value="F:tRNA binding"/>
    <property type="evidence" value="ECO:0007669"/>
    <property type="project" value="UniProtKB-UniRule"/>
</dbReference>
<keyword evidence="4 12" id="KW-0548">Nucleotidyltransferase</keyword>
<dbReference type="GO" id="GO:0004112">
    <property type="term" value="F:cyclic-nucleotide phosphodiesterase activity"/>
    <property type="evidence" value="ECO:0007669"/>
    <property type="project" value="UniProtKB-UniRule"/>
</dbReference>
<dbReference type="Pfam" id="PF01966">
    <property type="entry name" value="HD"/>
    <property type="match status" value="1"/>
</dbReference>
<keyword evidence="1 12" id="KW-0533">Nickel</keyword>
<evidence type="ECO:0000313" key="14">
    <source>
        <dbReference type="EMBL" id="CAA6816795.1"/>
    </source>
</evidence>
<evidence type="ECO:0000256" key="3">
    <source>
        <dbReference type="ARBA" id="ARBA00022694"/>
    </source>
</evidence>
<dbReference type="PROSITE" id="PS51831">
    <property type="entry name" value="HD"/>
    <property type="match status" value="1"/>
</dbReference>
<keyword evidence="9 12" id="KW-0067">ATP-binding</keyword>
<evidence type="ECO:0000256" key="8">
    <source>
        <dbReference type="ARBA" id="ARBA00022801"/>
    </source>
</evidence>
<feature type="binding site" evidence="12">
    <location>
        <position position="29"/>
    </location>
    <ligand>
        <name>Mg(2+)</name>
        <dbReference type="ChEBI" id="CHEBI:18420"/>
    </ligand>
</feature>
<evidence type="ECO:0000256" key="7">
    <source>
        <dbReference type="ARBA" id="ARBA00022800"/>
    </source>
</evidence>
<keyword evidence="6 12" id="KW-0547">Nucleotide-binding</keyword>
<evidence type="ECO:0000256" key="11">
    <source>
        <dbReference type="ARBA" id="ARBA00022884"/>
    </source>
</evidence>
<evidence type="ECO:0000256" key="6">
    <source>
        <dbReference type="ARBA" id="ARBA00022741"/>
    </source>
</evidence>
<dbReference type="PIRSF" id="PIRSF000813">
    <property type="entry name" value="CCA_bact"/>
    <property type="match status" value="1"/>
</dbReference>
<feature type="binding site" evidence="12">
    <location>
        <position position="19"/>
    </location>
    <ligand>
        <name>ATP</name>
        <dbReference type="ChEBI" id="CHEBI:30616"/>
    </ligand>
</feature>
<dbReference type="EMBL" id="CACVAV010000267">
    <property type="protein sequence ID" value="CAA6816795.1"/>
    <property type="molecule type" value="Genomic_DNA"/>
</dbReference>
<dbReference type="EC" id="2.7.7.72" evidence="12"/>
<proteinExistence type="inferred from homology"/>
<feature type="binding site" evidence="12">
    <location>
        <position position="145"/>
    </location>
    <ligand>
        <name>ATP</name>
        <dbReference type="ChEBI" id="CHEBI:30616"/>
    </ligand>
</feature>
<gene>
    <name evidence="12" type="primary">cca</name>
    <name evidence="14" type="ORF">HELGO_WM46510</name>
</gene>
<dbReference type="GO" id="GO:0001680">
    <property type="term" value="P:tRNA 3'-terminal CCA addition"/>
    <property type="evidence" value="ECO:0007669"/>
    <property type="project" value="UniProtKB-UniRule"/>
</dbReference>
<evidence type="ECO:0000256" key="2">
    <source>
        <dbReference type="ARBA" id="ARBA00022679"/>
    </source>
</evidence>
<dbReference type="HAMAP" id="MF_01262">
    <property type="entry name" value="CCA_bact_type2"/>
    <property type="match status" value="1"/>
</dbReference>
<protein>
    <recommendedName>
        <fullName evidence="12">Multifunctional CCA protein</fullName>
    </recommendedName>
    <domain>
        <recommendedName>
            <fullName evidence="12">CCA-adding enzyme</fullName>
            <ecNumber evidence="12">2.7.7.72</ecNumber>
        </recommendedName>
        <alternativeName>
            <fullName evidence="12">CCA tRNA nucleotidyltransferase</fullName>
        </alternativeName>
        <alternativeName>
            <fullName evidence="12">tRNA CCA-pyrophosphorylase</fullName>
        </alternativeName>
        <alternativeName>
            <fullName evidence="12">tRNA adenylyl-/cytidylyl-transferase</fullName>
        </alternativeName>
        <alternativeName>
            <fullName evidence="12">tRNA nucleotidyltransferase</fullName>
        </alternativeName>
        <alternativeName>
            <fullName evidence="12">tRNA-NT</fullName>
        </alternativeName>
    </domain>
    <domain>
        <recommendedName>
            <fullName evidence="12">2'-nucleotidase</fullName>
            <ecNumber evidence="12">3.1.3.-</ecNumber>
        </recommendedName>
    </domain>
    <domain>
        <recommendedName>
            <fullName evidence="12">2',3'-cyclic phosphodiesterase</fullName>
            <ecNumber evidence="12">3.1.4.-</ecNumber>
        </recommendedName>
    </domain>
    <domain>
        <recommendedName>
            <fullName evidence="12">Phosphatase</fullName>
        </recommendedName>
    </domain>
</protein>
<dbReference type="Gene3D" id="1.10.3090.10">
    <property type="entry name" value="cca-adding enzyme, domain 2"/>
    <property type="match status" value="1"/>
</dbReference>
<dbReference type="InterPro" id="IPR043519">
    <property type="entry name" value="NT_sf"/>
</dbReference>
<dbReference type="SUPFAM" id="SSF81891">
    <property type="entry name" value="Poly A polymerase C-terminal region-like"/>
    <property type="match status" value="1"/>
</dbReference>
<dbReference type="InterPro" id="IPR003607">
    <property type="entry name" value="HD/PDEase_dom"/>
</dbReference>
<dbReference type="PANTHER" id="PTHR47545">
    <property type="entry name" value="MULTIFUNCTIONAL CCA PROTEIN"/>
    <property type="match status" value="1"/>
</dbReference>
<comment type="similarity">
    <text evidence="12">Belongs to the tRNA nucleotidyltransferase/poly(A) polymerase family. Bacterial CCA-adding enzyme type 1 subfamily.</text>
</comment>